<protein>
    <submittedName>
        <fullName evidence="1">Uncharacterized protein</fullName>
    </submittedName>
</protein>
<keyword evidence="2" id="KW-1185">Reference proteome</keyword>
<accession>A0ABU0H0W9</accession>
<dbReference type="RefSeq" id="WP_266346645.1">
    <property type="nucleotide sequence ID" value="NZ_JAPKNG010000001.1"/>
</dbReference>
<gene>
    <name evidence="1" type="ORF">QO014_000042</name>
</gene>
<dbReference type="Proteomes" id="UP001241603">
    <property type="component" value="Unassembled WGS sequence"/>
</dbReference>
<evidence type="ECO:0000313" key="1">
    <source>
        <dbReference type="EMBL" id="MDQ0435672.1"/>
    </source>
</evidence>
<dbReference type="EMBL" id="JAUSVO010000001">
    <property type="protein sequence ID" value="MDQ0435672.1"/>
    <property type="molecule type" value="Genomic_DNA"/>
</dbReference>
<reference evidence="1 2" key="1">
    <citation type="submission" date="2023-07" db="EMBL/GenBank/DDBJ databases">
        <title>Genomic Encyclopedia of Type Strains, Phase IV (KMG-IV): sequencing the most valuable type-strain genomes for metagenomic binning, comparative biology and taxonomic classification.</title>
        <authorList>
            <person name="Goeker M."/>
        </authorList>
    </citation>
    <scope>NUCLEOTIDE SEQUENCE [LARGE SCALE GENOMIC DNA]</scope>
    <source>
        <strain evidence="1 2">B6-8</strain>
    </source>
</reference>
<organism evidence="1 2">
    <name type="scientific">Kaistia dalseonensis</name>
    <dbReference type="NCBI Taxonomy" id="410840"/>
    <lineage>
        <taxon>Bacteria</taxon>
        <taxon>Pseudomonadati</taxon>
        <taxon>Pseudomonadota</taxon>
        <taxon>Alphaproteobacteria</taxon>
        <taxon>Hyphomicrobiales</taxon>
        <taxon>Kaistiaceae</taxon>
        <taxon>Kaistia</taxon>
    </lineage>
</organism>
<comment type="caution">
    <text evidence="1">The sequence shown here is derived from an EMBL/GenBank/DDBJ whole genome shotgun (WGS) entry which is preliminary data.</text>
</comment>
<evidence type="ECO:0000313" key="2">
    <source>
        <dbReference type="Proteomes" id="UP001241603"/>
    </source>
</evidence>
<name>A0ABU0H0W9_9HYPH</name>
<sequence length="291" mass="32544">MSPDAFAVWRDNDVRCSAGKREFQLGRYMVEHVRNGYQFSDALERFRHEAEAHRKTGFLAIVPSVAEDFPDSLSELRRLGEIMVDAGLADSAGALINGGTVAVPFELPCPVTGMMAIYEFFPVAFCRHAAVVADPLYDPSLSSPFLAINTTSDAFAFGMLVKDLCERHFHCEPYEVQNRHDLERLLQKCAAAWQNMSINTITGYNKIAARPERAVHLAEDRKSWLAPHNDPVFAETVKEMHSHEMPVVYAERLCQKWLSALFDGASYRPGRDGQSGGSFVDFRDIAGALRL</sequence>
<proteinExistence type="predicted"/>